<reference evidence="2 3" key="1">
    <citation type="journal article" date="2018" name="Sci. Rep.">
        <title>Raphidocelis subcapitata (=Pseudokirchneriella subcapitata) provides an insight into genome evolution and environmental adaptations in the Sphaeropleales.</title>
        <authorList>
            <person name="Suzuki S."/>
            <person name="Yamaguchi H."/>
            <person name="Nakajima N."/>
            <person name="Kawachi M."/>
        </authorList>
    </citation>
    <scope>NUCLEOTIDE SEQUENCE [LARGE SCALE GENOMIC DNA]</scope>
    <source>
        <strain evidence="2 3">NIES-35</strain>
    </source>
</reference>
<feature type="region of interest" description="Disordered" evidence="1">
    <location>
        <begin position="1"/>
        <end position="142"/>
    </location>
</feature>
<feature type="compositionally biased region" description="Gly residues" evidence="1">
    <location>
        <begin position="112"/>
        <end position="126"/>
    </location>
</feature>
<sequence length="186" mass="18155">MGKKTKKKSKTDWDTFFDSGAAAKGSGGGGGGGSGGGGGGGGGWHTGPASMALDGEEAAPELAGGSDGAGAVAAAPKEQEMGEAAAKGNKRRKGKGRSGGGGGGDAMDTTDGAGGRGGRGSGGGLLGVNKGAGMKLPAKRGNVKSAALKRRLAKQEKALAVNERTQERVTVRFGKKQRKAALKALY</sequence>
<protein>
    <submittedName>
        <fullName evidence="2">Uncharacterized protein</fullName>
    </submittedName>
</protein>
<dbReference type="AlphaFoldDB" id="A0A2V0PB95"/>
<comment type="caution">
    <text evidence="2">The sequence shown here is derived from an EMBL/GenBank/DDBJ whole genome shotgun (WGS) entry which is preliminary data.</text>
</comment>
<dbReference type="EMBL" id="BDRX01000092">
    <property type="protein sequence ID" value="GBF97116.1"/>
    <property type="molecule type" value="Genomic_DNA"/>
</dbReference>
<evidence type="ECO:0000313" key="2">
    <source>
        <dbReference type="EMBL" id="GBF97116.1"/>
    </source>
</evidence>
<dbReference type="Proteomes" id="UP000247498">
    <property type="component" value="Unassembled WGS sequence"/>
</dbReference>
<evidence type="ECO:0000313" key="3">
    <source>
        <dbReference type="Proteomes" id="UP000247498"/>
    </source>
</evidence>
<organism evidence="2 3">
    <name type="scientific">Raphidocelis subcapitata</name>
    <dbReference type="NCBI Taxonomy" id="307507"/>
    <lineage>
        <taxon>Eukaryota</taxon>
        <taxon>Viridiplantae</taxon>
        <taxon>Chlorophyta</taxon>
        <taxon>core chlorophytes</taxon>
        <taxon>Chlorophyceae</taxon>
        <taxon>CS clade</taxon>
        <taxon>Sphaeropleales</taxon>
        <taxon>Selenastraceae</taxon>
        <taxon>Raphidocelis</taxon>
    </lineage>
</organism>
<keyword evidence="3" id="KW-1185">Reference proteome</keyword>
<evidence type="ECO:0000256" key="1">
    <source>
        <dbReference type="SAM" id="MobiDB-lite"/>
    </source>
</evidence>
<proteinExistence type="predicted"/>
<accession>A0A2V0PB95</accession>
<dbReference type="InParanoid" id="A0A2V0PB95"/>
<feature type="compositionally biased region" description="Gly residues" evidence="1">
    <location>
        <begin position="25"/>
        <end position="45"/>
    </location>
</feature>
<gene>
    <name evidence="2" type="ORF">Rsub_10127</name>
</gene>
<name>A0A2V0PB95_9CHLO</name>